<dbReference type="InterPro" id="IPR000719">
    <property type="entry name" value="Prot_kinase_dom"/>
</dbReference>
<dbReference type="GO" id="GO:0004715">
    <property type="term" value="F:non-membrane spanning protein tyrosine kinase activity"/>
    <property type="evidence" value="ECO:0007669"/>
    <property type="project" value="TreeGrafter"/>
</dbReference>
<dbReference type="GO" id="GO:0030154">
    <property type="term" value="P:cell differentiation"/>
    <property type="evidence" value="ECO:0007669"/>
    <property type="project" value="TreeGrafter"/>
</dbReference>
<dbReference type="PROSITE" id="PS00109">
    <property type="entry name" value="PROTEIN_KINASE_TYR"/>
    <property type="match status" value="1"/>
</dbReference>
<evidence type="ECO:0000313" key="4">
    <source>
        <dbReference type="Proteomes" id="UP000257074"/>
    </source>
</evidence>
<feature type="domain" description="Protein kinase" evidence="2">
    <location>
        <begin position="194"/>
        <end position="433"/>
    </location>
</feature>
<dbReference type="Pfam" id="PF00069">
    <property type="entry name" value="Pkinase"/>
    <property type="match status" value="1"/>
</dbReference>
<dbReference type="PROSITE" id="PS50011">
    <property type="entry name" value="PROTEIN_KINASE_DOM"/>
    <property type="match status" value="1"/>
</dbReference>
<dbReference type="PROSITE" id="PS00107">
    <property type="entry name" value="PROTEIN_KINASE_ATP"/>
    <property type="match status" value="1"/>
</dbReference>
<proteinExistence type="predicted"/>
<comment type="caution">
    <text evidence="3">The sequence shown here is derived from an EMBL/GenBank/DDBJ whole genome shotgun (WGS) entry which is preliminary data.</text>
</comment>
<dbReference type="GO" id="GO:0035556">
    <property type="term" value="P:intracellular signal transduction"/>
    <property type="evidence" value="ECO:0007669"/>
    <property type="project" value="TreeGrafter"/>
</dbReference>
<dbReference type="InterPro" id="IPR051286">
    <property type="entry name" value="JAK"/>
</dbReference>
<dbReference type="AlphaFoldDB" id="A0A3D8TVQ6"/>
<sequence>MQQDVVSNMRLHKVLTIPRTKEQVLLNRPEKRFSVMTTEIDAAARHFYDRMMRHISEHTQSNVAADLIIQQQYVDTAAPVDKFLSSAQTILSSESEGFNSRIGGHYWADDSRDLIAVIQALRDFNTAIQPQGWELQTKPGTFLNQLFDYLSFLSESGGSEIPPDIPRMNDFLLAKTAIFSLKEKEVDNQLFPDLVDIRQLGKGSYAKVWSGVDEKTGVRIAFKRANDGLSDEDMTRFRHEFDIMHRLDSPYIVKAYSYDPVRHQYTMEYVPQTLSDFMRKNNNKLSPRRRKDLALQFLRGMRYIHSSSLLHRDLSYTNVLIHAYTDGSASLKISDFGLTKDLNLSLTRTSKSRKGSLLDPFLDSYGDYAAVNEMYSVGMILNMIFHGSKSLQSKSEVDTIISHATSPRVDQRYTNVKDIGLAIDNIPLSDIIA</sequence>
<feature type="binding site" evidence="1">
    <location>
        <position position="223"/>
    </location>
    <ligand>
        <name>ATP</name>
        <dbReference type="ChEBI" id="CHEBI:30616"/>
    </ligand>
</feature>
<dbReference type="InterPro" id="IPR011009">
    <property type="entry name" value="Kinase-like_dom_sf"/>
</dbReference>
<protein>
    <recommendedName>
        <fullName evidence="2">Protein kinase domain-containing protein</fullName>
    </recommendedName>
</protein>
<dbReference type="Gene3D" id="1.10.510.10">
    <property type="entry name" value="Transferase(Phosphotransferase) domain 1"/>
    <property type="match status" value="1"/>
</dbReference>
<dbReference type="SUPFAM" id="SSF56112">
    <property type="entry name" value="Protein kinase-like (PK-like)"/>
    <property type="match status" value="1"/>
</dbReference>
<reference evidence="3 4" key="1">
    <citation type="journal article" date="2017" name="Anaerobe">
        <title>Quantification, isolation and characterization of Bifidobacterium from the vaginal microbiomes of reproductive aged women.</title>
        <authorList>
            <person name="Freitas A.C."/>
            <person name="Hill J.E."/>
        </authorList>
    </citation>
    <scope>NUCLEOTIDE SEQUENCE [LARGE SCALE GENOMIC DNA]</scope>
    <source>
        <strain evidence="3 4">N6D05</strain>
    </source>
</reference>
<dbReference type="GO" id="GO:0005126">
    <property type="term" value="F:cytokine receptor binding"/>
    <property type="evidence" value="ECO:0007669"/>
    <property type="project" value="TreeGrafter"/>
</dbReference>
<dbReference type="GO" id="GO:0005829">
    <property type="term" value="C:cytosol"/>
    <property type="evidence" value="ECO:0007669"/>
    <property type="project" value="TreeGrafter"/>
</dbReference>
<dbReference type="PANTHER" id="PTHR45807:SF7">
    <property type="entry name" value="TYROSINE-PROTEIN KINASE HOPSCOTCH"/>
    <property type="match status" value="1"/>
</dbReference>
<dbReference type="InterPro" id="IPR017441">
    <property type="entry name" value="Protein_kinase_ATP_BS"/>
</dbReference>
<dbReference type="Proteomes" id="UP000257074">
    <property type="component" value="Unassembled WGS sequence"/>
</dbReference>
<evidence type="ECO:0000313" key="3">
    <source>
        <dbReference type="EMBL" id="RDX03234.1"/>
    </source>
</evidence>
<dbReference type="EMBL" id="NJNR01000102">
    <property type="protein sequence ID" value="RDX03234.1"/>
    <property type="molecule type" value="Genomic_DNA"/>
</dbReference>
<evidence type="ECO:0000259" key="2">
    <source>
        <dbReference type="PROSITE" id="PS50011"/>
    </source>
</evidence>
<dbReference type="GO" id="GO:0007259">
    <property type="term" value="P:cell surface receptor signaling pathway via JAK-STAT"/>
    <property type="evidence" value="ECO:0007669"/>
    <property type="project" value="TreeGrafter"/>
</dbReference>
<dbReference type="GO" id="GO:0019221">
    <property type="term" value="P:cytokine-mediated signaling pathway"/>
    <property type="evidence" value="ECO:0007669"/>
    <property type="project" value="TreeGrafter"/>
</dbReference>
<dbReference type="PANTHER" id="PTHR45807">
    <property type="entry name" value="TYROSINE-PROTEIN KINASE HOPSCOTCH"/>
    <property type="match status" value="1"/>
</dbReference>
<accession>A0A3D8TVQ6</accession>
<dbReference type="CDD" id="cd00180">
    <property type="entry name" value="PKc"/>
    <property type="match status" value="1"/>
</dbReference>
<evidence type="ECO:0000256" key="1">
    <source>
        <dbReference type="PROSITE-ProRule" id="PRU10141"/>
    </source>
</evidence>
<gene>
    <name evidence="3" type="ORF">CE169_11600</name>
</gene>
<keyword evidence="1" id="KW-0547">Nucleotide-binding</keyword>
<keyword evidence="1" id="KW-0067">ATP-binding</keyword>
<dbReference type="GO" id="GO:0005524">
    <property type="term" value="F:ATP binding"/>
    <property type="evidence" value="ECO:0007669"/>
    <property type="project" value="UniProtKB-UniRule"/>
</dbReference>
<name>A0A3D8TVQ6_BIFLN</name>
<organism evidence="3 4">
    <name type="scientific">Bifidobacterium longum</name>
    <dbReference type="NCBI Taxonomy" id="216816"/>
    <lineage>
        <taxon>Bacteria</taxon>
        <taxon>Bacillati</taxon>
        <taxon>Actinomycetota</taxon>
        <taxon>Actinomycetes</taxon>
        <taxon>Bifidobacteriales</taxon>
        <taxon>Bifidobacteriaceae</taxon>
        <taxon>Bifidobacterium</taxon>
    </lineage>
</organism>
<dbReference type="InterPro" id="IPR008266">
    <property type="entry name" value="Tyr_kinase_AS"/>
</dbReference>